<keyword evidence="2" id="KW-1185">Reference proteome</keyword>
<reference evidence="1 2" key="1">
    <citation type="submission" date="2019-05" db="EMBL/GenBank/DDBJ databases">
        <title>Draft genome sequence of Nonomuraea turkmeniaca DSM 43926.</title>
        <authorList>
            <person name="Saricaoglu S."/>
            <person name="Isik K."/>
        </authorList>
    </citation>
    <scope>NUCLEOTIDE SEQUENCE [LARGE SCALE GENOMIC DNA]</scope>
    <source>
        <strain evidence="1 2">DSM 43926</strain>
    </source>
</reference>
<sequence>MPEIRPPAAIMPFPPPGGCRWCGAQRHGTRDGSLLPHFSRWAPQRGFHTWEPRTPDQIRAWAAARWAERRARDTAQTLMPL</sequence>
<evidence type="ECO:0000313" key="1">
    <source>
        <dbReference type="EMBL" id="TMR08888.1"/>
    </source>
</evidence>
<dbReference type="EMBL" id="VCKY01000264">
    <property type="protein sequence ID" value="TMR08888.1"/>
    <property type="molecule type" value="Genomic_DNA"/>
</dbReference>
<protein>
    <submittedName>
        <fullName evidence="1">Uncharacterized protein</fullName>
    </submittedName>
</protein>
<dbReference type="AlphaFoldDB" id="A0A5S4EZ22"/>
<comment type="caution">
    <text evidence="1">The sequence shown here is derived from an EMBL/GenBank/DDBJ whole genome shotgun (WGS) entry which is preliminary data.</text>
</comment>
<dbReference type="Proteomes" id="UP000309128">
    <property type="component" value="Unassembled WGS sequence"/>
</dbReference>
<accession>A0A5S4EZ22</accession>
<organism evidence="1 2">
    <name type="scientific">Nonomuraea turkmeniaca</name>
    <dbReference type="NCBI Taxonomy" id="103838"/>
    <lineage>
        <taxon>Bacteria</taxon>
        <taxon>Bacillati</taxon>
        <taxon>Actinomycetota</taxon>
        <taxon>Actinomycetes</taxon>
        <taxon>Streptosporangiales</taxon>
        <taxon>Streptosporangiaceae</taxon>
        <taxon>Nonomuraea</taxon>
    </lineage>
</organism>
<dbReference type="OrthoDB" id="5125973at2"/>
<evidence type="ECO:0000313" key="2">
    <source>
        <dbReference type="Proteomes" id="UP000309128"/>
    </source>
</evidence>
<proteinExistence type="predicted"/>
<name>A0A5S4EZ22_9ACTN</name>
<dbReference type="RefSeq" id="WP_138672898.1">
    <property type="nucleotide sequence ID" value="NZ_VCKY01000264.1"/>
</dbReference>
<gene>
    <name evidence="1" type="ORF">ETD86_45790</name>
</gene>